<reference evidence="2" key="1">
    <citation type="submission" date="2017-02" db="EMBL/GenBank/DDBJ databases">
        <title>Delving into the versatile metabolic prowess of the omnipresent phylum Bacteroidetes.</title>
        <authorList>
            <person name="Nobu M.K."/>
            <person name="Mei R."/>
            <person name="Narihiro T."/>
            <person name="Kuroda K."/>
            <person name="Liu W.-T."/>
        </authorList>
    </citation>
    <scope>NUCLEOTIDE SEQUENCE</scope>
    <source>
        <strain evidence="2">ADurb.Bin160</strain>
    </source>
</reference>
<organism evidence="2">
    <name type="scientific">candidate division CPR1 bacterium ADurb.Bin160</name>
    <dbReference type="NCBI Taxonomy" id="1852826"/>
    <lineage>
        <taxon>Bacteria</taxon>
        <taxon>candidate division CPR1</taxon>
    </lineage>
</organism>
<dbReference type="EMBL" id="MWDB01000004">
    <property type="protein sequence ID" value="OQB42249.1"/>
    <property type="molecule type" value="Genomic_DNA"/>
</dbReference>
<keyword evidence="1" id="KW-1133">Transmembrane helix</keyword>
<name>A0A1V5ZPV4_9BACT</name>
<dbReference type="AlphaFoldDB" id="A0A1V5ZPV4"/>
<evidence type="ECO:0000313" key="2">
    <source>
        <dbReference type="EMBL" id="OQB42249.1"/>
    </source>
</evidence>
<comment type="caution">
    <text evidence="2">The sequence shown here is derived from an EMBL/GenBank/DDBJ whole genome shotgun (WGS) entry which is preliminary data.</text>
</comment>
<feature type="transmembrane region" description="Helical" evidence="1">
    <location>
        <begin position="26"/>
        <end position="46"/>
    </location>
</feature>
<dbReference type="Proteomes" id="UP000485621">
    <property type="component" value="Unassembled WGS sequence"/>
</dbReference>
<keyword evidence="1" id="KW-0812">Transmembrane</keyword>
<gene>
    <name evidence="2" type="ORF">BWY04_00313</name>
</gene>
<proteinExistence type="predicted"/>
<sequence length="154" mass="17445">MVTIIISVILIWALYSVLFRGESFATLFASGLLIGALVGFVVALLIPPKFEEKVSSFPLEKVQYKTDTTGKYTFLEMGTLDDEEYCIFYYYGENGVLNQNTFLTKNVSIKPGFDTAKVEFKKFSRDENATINYFSLQKIPDSEIIIYLPSCPIE</sequence>
<protein>
    <submittedName>
        <fullName evidence="2">Uncharacterized protein</fullName>
    </submittedName>
</protein>
<accession>A0A1V5ZPV4</accession>
<evidence type="ECO:0000256" key="1">
    <source>
        <dbReference type="SAM" id="Phobius"/>
    </source>
</evidence>
<keyword evidence="1" id="KW-0472">Membrane</keyword>